<dbReference type="PRINTS" id="PR00385">
    <property type="entry name" value="P450"/>
</dbReference>
<dbReference type="EMBL" id="KI394411">
    <property type="protein sequence ID" value="ERN03059.1"/>
    <property type="molecule type" value="Genomic_DNA"/>
</dbReference>
<dbReference type="PANTHER" id="PTHR47955">
    <property type="entry name" value="CYTOCHROME P450 FAMILY 71 PROTEIN"/>
    <property type="match status" value="1"/>
</dbReference>
<organism evidence="11 12">
    <name type="scientific">Amborella trichopoda</name>
    <dbReference type="NCBI Taxonomy" id="13333"/>
    <lineage>
        <taxon>Eukaryota</taxon>
        <taxon>Viridiplantae</taxon>
        <taxon>Streptophyta</taxon>
        <taxon>Embryophyta</taxon>
        <taxon>Tracheophyta</taxon>
        <taxon>Spermatophyta</taxon>
        <taxon>Magnoliopsida</taxon>
        <taxon>Amborellales</taxon>
        <taxon>Amborellaceae</taxon>
        <taxon>Amborella</taxon>
    </lineage>
</organism>
<dbReference type="Pfam" id="PF00067">
    <property type="entry name" value="p450"/>
    <property type="match status" value="1"/>
</dbReference>
<evidence type="ECO:0000256" key="9">
    <source>
        <dbReference type="RuleBase" id="RU000461"/>
    </source>
</evidence>
<dbReference type="Gene3D" id="1.10.630.10">
    <property type="entry name" value="Cytochrome P450"/>
    <property type="match status" value="1"/>
</dbReference>
<evidence type="ECO:0000256" key="1">
    <source>
        <dbReference type="ARBA" id="ARBA00001971"/>
    </source>
</evidence>
<dbReference type="InterPro" id="IPR036396">
    <property type="entry name" value="Cyt_P450_sf"/>
</dbReference>
<dbReference type="GO" id="GO:0005506">
    <property type="term" value="F:iron ion binding"/>
    <property type="evidence" value="ECO:0007669"/>
    <property type="project" value="InterPro"/>
</dbReference>
<dbReference type="InterPro" id="IPR002401">
    <property type="entry name" value="Cyt_P450_E_grp-I"/>
</dbReference>
<evidence type="ECO:0000256" key="4">
    <source>
        <dbReference type="ARBA" id="ARBA00022723"/>
    </source>
</evidence>
<dbReference type="PRINTS" id="PR00463">
    <property type="entry name" value="EP450I"/>
</dbReference>
<keyword evidence="7 9" id="KW-0503">Monooxygenase</keyword>
<evidence type="ECO:0000256" key="3">
    <source>
        <dbReference type="ARBA" id="ARBA00022617"/>
    </source>
</evidence>
<dbReference type="InterPro" id="IPR001128">
    <property type="entry name" value="Cyt_P450"/>
</dbReference>
<dbReference type="GO" id="GO:0006587">
    <property type="term" value="P:serotonin biosynthetic process from tryptophan"/>
    <property type="evidence" value="ECO:0000318"/>
    <property type="project" value="GO_Central"/>
</dbReference>
<evidence type="ECO:0000313" key="12">
    <source>
        <dbReference type="Proteomes" id="UP000017836"/>
    </source>
</evidence>
<keyword evidence="12" id="KW-1185">Reference proteome</keyword>
<dbReference type="PROSITE" id="PS00086">
    <property type="entry name" value="CYTOCHROME_P450"/>
    <property type="match status" value="1"/>
</dbReference>
<name>W1P5U6_AMBTC</name>
<dbReference type="eggNOG" id="KOG0156">
    <property type="taxonomic scope" value="Eukaryota"/>
</dbReference>
<dbReference type="Proteomes" id="UP000017836">
    <property type="component" value="Unassembled WGS sequence"/>
</dbReference>
<dbReference type="Gramene" id="ERN03059">
    <property type="protein sequence ID" value="ERN03059"/>
    <property type="gene ID" value="AMTR_s00181p00056510"/>
</dbReference>
<dbReference type="GO" id="GO:0005789">
    <property type="term" value="C:endoplasmic reticulum membrane"/>
    <property type="evidence" value="ECO:0000318"/>
    <property type="project" value="GO_Central"/>
</dbReference>
<dbReference type="GO" id="GO:0016705">
    <property type="term" value="F:oxidoreductase activity, acting on paired donors, with incorporation or reduction of molecular oxygen"/>
    <property type="evidence" value="ECO:0007669"/>
    <property type="project" value="InterPro"/>
</dbReference>
<dbReference type="AlphaFoldDB" id="W1P5U6"/>
<protein>
    <recommendedName>
        <fullName evidence="13">Cytochrome P450</fullName>
    </recommendedName>
</protein>
<evidence type="ECO:0000256" key="6">
    <source>
        <dbReference type="ARBA" id="ARBA00023004"/>
    </source>
</evidence>
<keyword evidence="3 8" id="KW-0349">Heme</keyword>
<evidence type="ECO:0000313" key="11">
    <source>
        <dbReference type="EMBL" id="ERN03059.1"/>
    </source>
</evidence>
<keyword evidence="4 8" id="KW-0479">Metal-binding</keyword>
<evidence type="ECO:0000256" key="2">
    <source>
        <dbReference type="ARBA" id="ARBA00010617"/>
    </source>
</evidence>
<evidence type="ECO:0008006" key="13">
    <source>
        <dbReference type="Google" id="ProtNLM"/>
    </source>
</evidence>
<dbReference type="FunFam" id="1.10.630.10:FF:000011">
    <property type="entry name" value="Cytochrome P450 83B1"/>
    <property type="match status" value="1"/>
</dbReference>
<evidence type="ECO:0000256" key="7">
    <source>
        <dbReference type="ARBA" id="ARBA00023033"/>
    </source>
</evidence>
<gene>
    <name evidence="11" type="ORF">AMTR_s00181p00056510</name>
</gene>
<sequence>MINQQAISILWTFLFSVLSLQLFLLWKRSGTRKKLPPGPIGLPIIGNLHQLGSMPHRSLAHLAEGYGPLMHLRIGQVPTLVVSSSKMAEQVMKAHDLAFCSRPTLLSPKRLTYNCSDIIFAPYGSYWRNVRKICVQELLSTKRVESFCLVREEEVGQMIHSISSSSKHGAIVNLSETFLSLSNNVICRVAFGKRYWEDGSQLNEMIEEADRLFDCFFVGDLFPYLEWVKYVSGLKERLDECFRIRDAFLDDVIADHLIPSRVEMEDEQKDLVDVLLQLQKGGNLDFTLTRDNIKAVVMDMFGAGIDTTSATLEWGMSELIRSPRVMQKLQDEVRGIIKSSRNNKIEESDLNQFHYLKAVVKETMRLHPPAPLLVPRESIEDCDIENYHIPAKTRVLINAWAIGRHLESWEDPDEFKPERFMDSSIDFRGQDFELIPFGAGRRGCPGLSFGVAVIELTLANILLHFDWGLPNGMSPNDLDMTEAMGITVHRKSALLLKPSPLSPL</sequence>
<dbReference type="CDD" id="cd11072">
    <property type="entry name" value="CYP71-like"/>
    <property type="match status" value="1"/>
</dbReference>
<evidence type="ECO:0000256" key="10">
    <source>
        <dbReference type="SAM" id="Phobius"/>
    </source>
</evidence>
<comment type="cofactor">
    <cofactor evidence="1 8">
        <name>heme</name>
        <dbReference type="ChEBI" id="CHEBI:30413"/>
    </cofactor>
</comment>
<accession>W1P5U6</accession>
<keyword evidence="5 9" id="KW-0560">Oxidoreductase</keyword>
<comment type="similarity">
    <text evidence="2 9">Belongs to the cytochrome P450 family.</text>
</comment>
<dbReference type="PANTHER" id="PTHR47955:SF19">
    <property type="entry name" value="CYTOCHROME P450 71A9-LIKE ISOFORM X1"/>
    <property type="match status" value="1"/>
</dbReference>
<keyword evidence="6 8" id="KW-0408">Iron</keyword>
<keyword evidence="10" id="KW-0472">Membrane</keyword>
<dbReference type="KEGG" id="atr:18431192"/>
<dbReference type="InterPro" id="IPR017972">
    <property type="entry name" value="Cyt_P450_CS"/>
</dbReference>
<keyword evidence="10" id="KW-0812">Transmembrane</keyword>
<dbReference type="HOGENOM" id="CLU_001570_4_1_1"/>
<proteinExistence type="inferred from homology"/>
<dbReference type="OrthoDB" id="2789670at2759"/>
<dbReference type="GO" id="GO:0004497">
    <property type="term" value="F:monooxygenase activity"/>
    <property type="evidence" value="ECO:0000318"/>
    <property type="project" value="GO_Central"/>
</dbReference>
<evidence type="ECO:0000256" key="5">
    <source>
        <dbReference type="ARBA" id="ARBA00023002"/>
    </source>
</evidence>
<feature type="transmembrane region" description="Helical" evidence="10">
    <location>
        <begin position="6"/>
        <end position="26"/>
    </location>
</feature>
<reference evidence="12" key="1">
    <citation type="journal article" date="2013" name="Science">
        <title>The Amborella genome and the evolution of flowering plants.</title>
        <authorList>
            <consortium name="Amborella Genome Project"/>
        </authorList>
    </citation>
    <scope>NUCLEOTIDE SEQUENCE [LARGE SCALE GENOMIC DNA]</scope>
</reference>
<evidence type="ECO:0000256" key="8">
    <source>
        <dbReference type="PIRSR" id="PIRSR602401-1"/>
    </source>
</evidence>
<dbReference type="GO" id="GO:0020037">
    <property type="term" value="F:heme binding"/>
    <property type="evidence" value="ECO:0007669"/>
    <property type="project" value="InterPro"/>
</dbReference>
<keyword evidence="10" id="KW-1133">Transmembrane helix</keyword>
<dbReference type="SUPFAM" id="SSF48264">
    <property type="entry name" value="Cytochrome P450"/>
    <property type="match status" value="1"/>
</dbReference>
<feature type="binding site" description="axial binding residue" evidence="8">
    <location>
        <position position="444"/>
    </location>
    <ligand>
        <name>heme</name>
        <dbReference type="ChEBI" id="CHEBI:30413"/>
    </ligand>
    <ligandPart>
        <name>Fe</name>
        <dbReference type="ChEBI" id="CHEBI:18248"/>
    </ligandPart>
</feature>